<name>A0A0C9LUP9_9FUNG</name>
<sequence length="116" mass="12368">MIQSTVATETTVAIETTVNLLGHVNMSLKNATNVSFEDENEGDAFNILVTGSILLHPSSTSAASVGPSCHSRIANTDFSKAALYIREENSGDFLAAKERVSSVKSLRQLTTGLNRP</sequence>
<dbReference type="EMBL" id="DF836379">
    <property type="protein sequence ID" value="GAN05405.1"/>
    <property type="molecule type" value="Genomic_DNA"/>
</dbReference>
<accession>A0A0C9LUP9</accession>
<evidence type="ECO:0000313" key="2">
    <source>
        <dbReference type="Proteomes" id="UP000053815"/>
    </source>
</evidence>
<organism evidence="1">
    <name type="scientific">Mucor ambiguus</name>
    <dbReference type="NCBI Taxonomy" id="91626"/>
    <lineage>
        <taxon>Eukaryota</taxon>
        <taxon>Fungi</taxon>
        <taxon>Fungi incertae sedis</taxon>
        <taxon>Mucoromycota</taxon>
        <taxon>Mucoromycotina</taxon>
        <taxon>Mucoromycetes</taxon>
        <taxon>Mucorales</taxon>
        <taxon>Mucorineae</taxon>
        <taxon>Mucoraceae</taxon>
        <taxon>Mucor</taxon>
    </lineage>
</organism>
<dbReference type="AlphaFoldDB" id="A0A0C9LUP9"/>
<protein>
    <submittedName>
        <fullName evidence="1">Uncharacterized protein</fullName>
    </submittedName>
</protein>
<dbReference type="OrthoDB" id="2288692at2759"/>
<dbReference type="Proteomes" id="UP000053815">
    <property type="component" value="Unassembled WGS sequence"/>
</dbReference>
<keyword evidence="2" id="KW-1185">Reference proteome</keyword>
<evidence type="ECO:0000313" key="1">
    <source>
        <dbReference type="EMBL" id="GAN05405.1"/>
    </source>
</evidence>
<reference evidence="1" key="1">
    <citation type="submission" date="2014-09" db="EMBL/GenBank/DDBJ databases">
        <title>Draft genome sequence of an oleaginous Mucoromycotina fungus Mucor ambiguus NBRC6742.</title>
        <authorList>
            <person name="Takeda I."/>
            <person name="Yamane N."/>
            <person name="Morita T."/>
            <person name="Tamano K."/>
            <person name="Machida M."/>
            <person name="Baker S."/>
            <person name="Koike H."/>
        </authorList>
    </citation>
    <scope>NUCLEOTIDE SEQUENCE</scope>
    <source>
        <strain evidence="1">NBRC 6742</strain>
    </source>
</reference>
<proteinExistence type="predicted"/>
<gene>
    <name evidence="1" type="ORF">MAM1_0090d04876</name>
</gene>